<dbReference type="PANTHER" id="PTHR42705:SF2">
    <property type="entry name" value="BIFUNCTIONAL NON-HOMOLOGOUS END JOINING PROTEIN LIGD"/>
    <property type="match status" value="1"/>
</dbReference>
<name>A0ABQ6NGR7_9BACL</name>
<dbReference type="Gene3D" id="3.90.920.10">
    <property type="entry name" value="DNA primase, PRIM domain"/>
    <property type="match status" value="1"/>
</dbReference>
<keyword evidence="3" id="KW-1185">Reference proteome</keyword>
<gene>
    <name evidence="2" type="ORF">PghCCS26_09070</name>
</gene>
<evidence type="ECO:0000313" key="3">
    <source>
        <dbReference type="Proteomes" id="UP001285921"/>
    </source>
</evidence>
<evidence type="ECO:0000259" key="1">
    <source>
        <dbReference type="Pfam" id="PF21686"/>
    </source>
</evidence>
<dbReference type="PANTHER" id="PTHR42705">
    <property type="entry name" value="BIFUNCTIONAL NON-HOMOLOGOUS END JOINING PROTEIN LIGD"/>
    <property type="match status" value="1"/>
</dbReference>
<organism evidence="2 3">
    <name type="scientific">Paenibacillus glycanilyticus</name>
    <dbReference type="NCBI Taxonomy" id="126569"/>
    <lineage>
        <taxon>Bacteria</taxon>
        <taxon>Bacillati</taxon>
        <taxon>Bacillota</taxon>
        <taxon>Bacilli</taxon>
        <taxon>Bacillales</taxon>
        <taxon>Paenibacillaceae</taxon>
        <taxon>Paenibacillus</taxon>
    </lineage>
</organism>
<dbReference type="Pfam" id="PF21686">
    <property type="entry name" value="LigD_Prim-Pol"/>
    <property type="match status" value="1"/>
</dbReference>
<dbReference type="Proteomes" id="UP001285921">
    <property type="component" value="Unassembled WGS sequence"/>
</dbReference>
<dbReference type="CDD" id="cd04861">
    <property type="entry name" value="LigD_Pol_like"/>
    <property type="match status" value="1"/>
</dbReference>
<reference evidence="2 3" key="1">
    <citation type="submission" date="2023-05" db="EMBL/GenBank/DDBJ databases">
        <title>Draft genome of Paenibacillus sp. CCS26.</title>
        <authorList>
            <person name="Akita H."/>
            <person name="Shinto Y."/>
            <person name="Kimura Z."/>
        </authorList>
    </citation>
    <scope>NUCLEOTIDE SEQUENCE [LARGE SCALE GENOMIC DNA]</scope>
    <source>
        <strain evidence="2 3">CCS26</strain>
    </source>
</reference>
<proteinExistence type="predicted"/>
<evidence type="ECO:0000313" key="2">
    <source>
        <dbReference type="EMBL" id="GMK43780.1"/>
    </source>
</evidence>
<comment type="caution">
    <text evidence="2">The sequence shown here is derived from an EMBL/GenBank/DDBJ whole genome shotgun (WGS) entry which is preliminary data.</text>
</comment>
<protein>
    <recommendedName>
        <fullName evidence="1">DNA ligase D polymerase domain-containing protein</fullName>
    </recommendedName>
</protein>
<dbReference type="NCBIfam" id="TIGR02778">
    <property type="entry name" value="ligD_pol"/>
    <property type="match status" value="1"/>
</dbReference>
<dbReference type="EMBL" id="BTCL01000002">
    <property type="protein sequence ID" value="GMK43780.1"/>
    <property type="molecule type" value="Genomic_DNA"/>
</dbReference>
<feature type="domain" description="DNA ligase D polymerase" evidence="1">
    <location>
        <begin position="31"/>
        <end position="278"/>
    </location>
</feature>
<sequence>MVGVEEVVVDGKRIAITHPDLMIWESQGISKLDYIHYLVRVSGYMIQHARDRLLMLWLYPHGIAGKRIEKRSVPASAPEWVSRVYYKNKERILLNDTATLVWAANYGALEFHVPFDRYDKTDFPMEMVFDLDPPDDASFNRVTEVALKLKELLHSLGLLSVPRTSGSSGLQVYVPIEPVYTFEQTRKITAFIADYFREQMPEQITLERFVSKRGSKLYFDYLQLWRGRTMPVVYSPRAKPHATVATPLTWPELAEGIQPSDYTMLNIAGRISEKGDLFQPLTANKQNQSLHEILAFIERNKG</sequence>
<accession>A0ABQ6NGR7</accession>
<dbReference type="InterPro" id="IPR014145">
    <property type="entry name" value="LigD_pol_dom"/>
</dbReference>
<dbReference type="InterPro" id="IPR052171">
    <property type="entry name" value="NHEJ_LigD"/>
</dbReference>